<dbReference type="InterPro" id="IPR007021">
    <property type="entry name" value="DUF659"/>
</dbReference>
<dbReference type="GO" id="GO:0046983">
    <property type="term" value="F:protein dimerization activity"/>
    <property type="evidence" value="ECO:0007669"/>
    <property type="project" value="InterPro"/>
</dbReference>
<dbReference type="EMBL" id="BJWL01000022">
    <property type="protein sequence ID" value="GFZ11546.1"/>
    <property type="molecule type" value="Genomic_DNA"/>
</dbReference>
<dbReference type="SUPFAM" id="SSF53098">
    <property type="entry name" value="Ribonuclease H-like"/>
    <property type="match status" value="1"/>
</dbReference>
<feature type="region of interest" description="Disordered" evidence="1">
    <location>
        <begin position="727"/>
        <end position="761"/>
    </location>
</feature>
<feature type="domain" description="HAT C-terminal dimerisation" evidence="3">
    <location>
        <begin position="580"/>
        <end position="648"/>
    </location>
</feature>
<proteinExistence type="predicted"/>
<dbReference type="Pfam" id="PF05699">
    <property type="entry name" value="Dimer_Tnp_hAT"/>
    <property type="match status" value="1"/>
</dbReference>
<accession>A0A7J0GL59</accession>
<name>A0A7J0GL59_9ERIC</name>
<protein>
    <submittedName>
        <fullName evidence="4">HAT dimerization domain-containing protein</fullName>
    </submittedName>
</protein>
<organism evidence="4 5">
    <name type="scientific">Actinidia rufa</name>
    <dbReference type="NCBI Taxonomy" id="165716"/>
    <lineage>
        <taxon>Eukaryota</taxon>
        <taxon>Viridiplantae</taxon>
        <taxon>Streptophyta</taxon>
        <taxon>Embryophyta</taxon>
        <taxon>Tracheophyta</taxon>
        <taxon>Spermatophyta</taxon>
        <taxon>Magnoliopsida</taxon>
        <taxon>eudicotyledons</taxon>
        <taxon>Gunneridae</taxon>
        <taxon>Pentapetalae</taxon>
        <taxon>asterids</taxon>
        <taxon>Ericales</taxon>
        <taxon>Actinidiaceae</taxon>
        <taxon>Actinidia</taxon>
    </lineage>
</organism>
<feature type="region of interest" description="Disordered" evidence="1">
    <location>
        <begin position="1"/>
        <end position="38"/>
    </location>
</feature>
<dbReference type="InterPro" id="IPR008906">
    <property type="entry name" value="HATC_C_dom"/>
</dbReference>
<gene>
    <name evidence="4" type="ORF">Acr_22g0009440</name>
</gene>
<dbReference type="PANTHER" id="PTHR32166:SF121">
    <property type="entry name" value="DUF659 DOMAIN-CONTAINING PROTEIN"/>
    <property type="match status" value="1"/>
</dbReference>
<dbReference type="AlphaFoldDB" id="A0A7J0GL59"/>
<evidence type="ECO:0000259" key="2">
    <source>
        <dbReference type="Pfam" id="PF04937"/>
    </source>
</evidence>
<keyword evidence="5" id="KW-1185">Reference proteome</keyword>
<feature type="compositionally biased region" description="Polar residues" evidence="1">
    <location>
        <begin position="1"/>
        <end position="17"/>
    </location>
</feature>
<evidence type="ECO:0000259" key="3">
    <source>
        <dbReference type="Pfam" id="PF05699"/>
    </source>
</evidence>
<feature type="compositionally biased region" description="Basic and acidic residues" evidence="1">
    <location>
        <begin position="18"/>
        <end position="38"/>
    </location>
</feature>
<dbReference type="OrthoDB" id="2013475at2759"/>
<feature type="domain" description="DUF659" evidence="2">
    <location>
        <begin position="209"/>
        <end position="360"/>
    </location>
</feature>
<feature type="compositionally biased region" description="Polar residues" evidence="1">
    <location>
        <begin position="727"/>
        <end position="736"/>
    </location>
</feature>
<dbReference type="Pfam" id="PF04937">
    <property type="entry name" value="DUF659"/>
    <property type="match status" value="1"/>
</dbReference>
<dbReference type="PANTHER" id="PTHR32166">
    <property type="entry name" value="OSJNBA0013A04.12 PROTEIN"/>
    <property type="match status" value="1"/>
</dbReference>
<reference evidence="4 5" key="1">
    <citation type="submission" date="2019-07" db="EMBL/GenBank/DDBJ databases">
        <title>De Novo Assembly of kiwifruit Actinidia rufa.</title>
        <authorList>
            <person name="Sugita-Konishi S."/>
            <person name="Sato K."/>
            <person name="Mori E."/>
            <person name="Abe Y."/>
            <person name="Kisaki G."/>
            <person name="Hamano K."/>
            <person name="Suezawa K."/>
            <person name="Otani M."/>
            <person name="Fukuda T."/>
            <person name="Manabe T."/>
            <person name="Gomi K."/>
            <person name="Tabuchi M."/>
            <person name="Akimitsu K."/>
            <person name="Kataoka I."/>
        </authorList>
    </citation>
    <scope>NUCLEOTIDE SEQUENCE [LARGE SCALE GENOMIC DNA]</scope>
    <source>
        <strain evidence="5">cv. Fuchu</strain>
    </source>
</reference>
<evidence type="ECO:0000256" key="1">
    <source>
        <dbReference type="SAM" id="MobiDB-lite"/>
    </source>
</evidence>
<sequence length="761" mass="87261">MDSSGQNSTSNSTPSTRGKTDPAWEHVTEGRAHDGKKTFTCEVGPCKKVPADVRFRMEECLKSIRENKRQSKETYEQSIPYGPGIFQFEGDIGDDDDDDEVEEIIFQNDRGISINEGGASGNKSKAAMTQKRKGKAPTNIGHYFATRTTVGSQPTIKSVLAGKQAVHKAHMIAAKFFYDACIPLNAVNSVYFQPMFDAAIAIGAGYKVPTYHQFWVPLLQDSKKELKLFIATLRTTWADTGCTIMGDGWSDRRHRTLINFLVYCPRGITFVKSVDASDVVKDAQLLFKLFQEIIEWVGVSNVVHMVTDNGANYVAAGRLINETYKTINWSPCAAHCLNLILGEISKMTHIHDLAIRASKVTRYVYNRPWLVAWLRKRKGWTEIVRPGATRFATTFIALHSTHKHMHDLKALVTSKEFVDSRYAKEKKSKEIITIILDNKFWNDCLVIVKIVEPLMRLLRIVDGDVKPSMGYVYEGIYRARTGIKQVFSNKRRLYKPYTDILKQRWDNQLRRNIHAAAYWLNPAFQYDQASFCRKPEVMSSFLDLVDTKATCSKTKLLDESRLYRDRLESFGRELALTTCKTTQPDEWWRLFGHSAPNLQKLAIRILSQTSSSSGCERNWNVFERIHTKKRNRLEHQRLNDLVFVHYNLRLQNRHMYKMKNNYDPVDIESVDKTEFWIVEEEEDPPLLDYDELEQMLNEDGSTPQNDGNDDSILEIGDHIDLECFGNTNITDEQNAQDGRDGNGNNEDENKDDWLTRGLPRN</sequence>
<evidence type="ECO:0000313" key="5">
    <source>
        <dbReference type="Proteomes" id="UP000585474"/>
    </source>
</evidence>
<dbReference type="InterPro" id="IPR012337">
    <property type="entry name" value="RNaseH-like_sf"/>
</dbReference>
<comment type="caution">
    <text evidence="4">The sequence shown here is derived from an EMBL/GenBank/DDBJ whole genome shotgun (WGS) entry which is preliminary data.</text>
</comment>
<dbReference type="Proteomes" id="UP000585474">
    <property type="component" value="Unassembled WGS sequence"/>
</dbReference>
<evidence type="ECO:0000313" key="4">
    <source>
        <dbReference type="EMBL" id="GFZ11546.1"/>
    </source>
</evidence>